<accession>A0A2J6PQK7</accession>
<dbReference type="AlphaFoldDB" id="A0A2J6PQK7"/>
<feature type="compositionally biased region" description="Polar residues" evidence="1">
    <location>
        <begin position="230"/>
        <end position="239"/>
    </location>
</feature>
<feature type="compositionally biased region" description="Basic and acidic residues" evidence="1">
    <location>
        <begin position="217"/>
        <end position="228"/>
    </location>
</feature>
<feature type="region of interest" description="Disordered" evidence="1">
    <location>
        <begin position="190"/>
        <end position="256"/>
    </location>
</feature>
<dbReference type="Proteomes" id="UP000235672">
    <property type="component" value="Unassembled WGS sequence"/>
</dbReference>
<protein>
    <submittedName>
        <fullName evidence="2">Uncharacterized protein</fullName>
    </submittedName>
</protein>
<sequence length="452" mass="49624">MAAEARPLPTYRVFRDQHGIPQFEPKRGTQALKDALIYAFPALETELQLMQAALRKFFDSERGTQFVCELPENNLQASLAKKREIPVSLVQTTKTSLRNWKLAGFQRTPSRPSSRTSSRASSRGRSRTSSQAPSRAENSRVDTPTSSLEPLVEIHTGGMMTTWTLSNGQELEKRKRQPYDPIKRRKVAENRGNACDKHRASKTTCDPDQCPHNKIHSKAEEEHSKESSSLRGRTSQVSLSLGKPTENVSIPETEEESLRESDAAFCASIQSETPPLIGTEIFWDAFEQNPLEDQAQTSISTFGDSGYWTDNDGAGPVPWISCNDYPPFPGPLDGNILSSGLGNYEAFSEQDVDGHFSNLADPGLSNSCAAEVSGIIPQAHQDSPTLSDETSHRTYTALLLGSPAGQNSLPSAPGESGDAALCSEDPFMGWASKKANHLFDDYGWVLSHVEHL</sequence>
<feature type="region of interest" description="Disordered" evidence="1">
    <location>
        <begin position="100"/>
        <end position="149"/>
    </location>
</feature>
<keyword evidence="3" id="KW-1185">Reference proteome</keyword>
<reference evidence="2 3" key="1">
    <citation type="submission" date="2016-05" db="EMBL/GenBank/DDBJ databases">
        <title>A degradative enzymes factory behind the ericoid mycorrhizal symbiosis.</title>
        <authorList>
            <consortium name="DOE Joint Genome Institute"/>
            <person name="Martino E."/>
            <person name="Morin E."/>
            <person name="Grelet G."/>
            <person name="Kuo A."/>
            <person name="Kohler A."/>
            <person name="Daghino S."/>
            <person name="Barry K."/>
            <person name="Choi C."/>
            <person name="Cichocki N."/>
            <person name="Clum A."/>
            <person name="Copeland A."/>
            <person name="Hainaut M."/>
            <person name="Haridas S."/>
            <person name="Labutti K."/>
            <person name="Lindquist E."/>
            <person name="Lipzen A."/>
            <person name="Khouja H.-R."/>
            <person name="Murat C."/>
            <person name="Ohm R."/>
            <person name="Olson A."/>
            <person name="Spatafora J."/>
            <person name="Veneault-Fourrey C."/>
            <person name="Henrissat B."/>
            <person name="Grigoriev I."/>
            <person name="Martin F."/>
            <person name="Perotto S."/>
        </authorList>
    </citation>
    <scope>NUCLEOTIDE SEQUENCE [LARGE SCALE GENOMIC DNA]</scope>
    <source>
        <strain evidence="2 3">UAMH 7357</strain>
    </source>
</reference>
<evidence type="ECO:0000313" key="2">
    <source>
        <dbReference type="EMBL" id="PMD16318.1"/>
    </source>
</evidence>
<name>A0A2J6PQK7_9HELO</name>
<evidence type="ECO:0000313" key="3">
    <source>
        <dbReference type="Proteomes" id="UP000235672"/>
    </source>
</evidence>
<dbReference type="OrthoDB" id="3507397at2759"/>
<organism evidence="2 3">
    <name type="scientific">Hyaloscypha hepaticicola</name>
    <dbReference type="NCBI Taxonomy" id="2082293"/>
    <lineage>
        <taxon>Eukaryota</taxon>
        <taxon>Fungi</taxon>
        <taxon>Dikarya</taxon>
        <taxon>Ascomycota</taxon>
        <taxon>Pezizomycotina</taxon>
        <taxon>Leotiomycetes</taxon>
        <taxon>Helotiales</taxon>
        <taxon>Hyaloscyphaceae</taxon>
        <taxon>Hyaloscypha</taxon>
    </lineage>
</organism>
<gene>
    <name evidence="2" type="ORF">NA56DRAFT_692645</name>
</gene>
<proteinExistence type="predicted"/>
<feature type="compositionally biased region" description="Low complexity" evidence="1">
    <location>
        <begin position="107"/>
        <end position="130"/>
    </location>
</feature>
<dbReference type="EMBL" id="KZ613506">
    <property type="protein sequence ID" value="PMD16318.1"/>
    <property type="molecule type" value="Genomic_DNA"/>
</dbReference>
<evidence type="ECO:0000256" key="1">
    <source>
        <dbReference type="SAM" id="MobiDB-lite"/>
    </source>
</evidence>